<evidence type="ECO:0000313" key="1">
    <source>
        <dbReference type="EMBL" id="GAG78902.1"/>
    </source>
</evidence>
<dbReference type="AlphaFoldDB" id="X1BCG2"/>
<reference evidence="1" key="1">
    <citation type="journal article" date="2014" name="Front. Microbiol.">
        <title>High frequency of phylogenetically diverse reductive dehalogenase-homologous genes in deep subseafloor sedimentary metagenomes.</title>
        <authorList>
            <person name="Kawai M."/>
            <person name="Futagami T."/>
            <person name="Toyoda A."/>
            <person name="Takaki Y."/>
            <person name="Nishi S."/>
            <person name="Hori S."/>
            <person name="Arai W."/>
            <person name="Tsubouchi T."/>
            <person name="Morono Y."/>
            <person name="Uchiyama I."/>
            <person name="Ito T."/>
            <person name="Fujiyama A."/>
            <person name="Inagaki F."/>
            <person name="Takami H."/>
        </authorList>
    </citation>
    <scope>NUCLEOTIDE SEQUENCE</scope>
    <source>
        <strain evidence="1">Expedition CK06-06</strain>
    </source>
</reference>
<feature type="non-terminal residue" evidence="1">
    <location>
        <position position="1"/>
    </location>
</feature>
<protein>
    <submittedName>
        <fullName evidence="1">Uncharacterized protein</fullName>
    </submittedName>
</protein>
<comment type="caution">
    <text evidence="1">The sequence shown here is derived from an EMBL/GenBank/DDBJ whole genome shotgun (WGS) entry which is preliminary data.</text>
</comment>
<organism evidence="1">
    <name type="scientific">marine sediment metagenome</name>
    <dbReference type="NCBI Taxonomy" id="412755"/>
    <lineage>
        <taxon>unclassified sequences</taxon>
        <taxon>metagenomes</taxon>
        <taxon>ecological metagenomes</taxon>
    </lineage>
</organism>
<proteinExistence type="predicted"/>
<sequence>GDICQFSNGDKFVVEMEEWLEVSISWIDEPECEDQIRDLYRISKATIIGNIELWVRQGKVYQIGGVYE</sequence>
<dbReference type="EMBL" id="BART01014959">
    <property type="protein sequence ID" value="GAG78902.1"/>
    <property type="molecule type" value="Genomic_DNA"/>
</dbReference>
<accession>X1BCG2</accession>
<gene>
    <name evidence="1" type="ORF">S01H4_29352</name>
</gene>
<name>X1BCG2_9ZZZZ</name>
<feature type="non-terminal residue" evidence="1">
    <location>
        <position position="68"/>
    </location>
</feature>